<dbReference type="AlphaFoldDB" id="A0A3N4IX36"/>
<keyword evidence="3" id="KW-1185">Reference proteome</keyword>
<dbReference type="EMBL" id="ML120525">
    <property type="protein sequence ID" value="RPA90446.1"/>
    <property type="molecule type" value="Genomic_DNA"/>
</dbReference>
<feature type="chain" id="PRO_5018059921" evidence="1">
    <location>
        <begin position="16"/>
        <end position="90"/>
    </location>
</feature>
<sequence>MFLLYLYSLQQGVLTTHILCLSLSLLDDKNEATGKFGIKRKIGHKLHPYSLLIPSIKTRYFPKLYVIVTHGNAGRCSILVMMPSDWVIKP</sequence>
<gene>
    <name evidence="2" type="ORF">L873DRAFT_1821028</name>
</gene>
<accession>A0A3N4IX36</accession>
<keyword evidence="1" id="KW-0732">Signal</keyword>
<proteinExistence type="predicted"/>
<evidence type="ECO:0000256" key="1">
    <source>
        <dbReference type="SAM" id="SignalP"/>
    </source>
</evidence>
<name>A0A3N4IX36_9PEZI</name>
<protein>
    <submittedName>
        <fullName evidence="2">Uncharacterized protein</fullName>
    </submittedName>
</protein>
<organism evidence="2 3">
    <name type="scientific">Choiromyces venosus 120613-1</name>
    <dbReference type="NCBI Taxonomy" id="1336337"/>
    <lineage>
        <taxon>Eukaryota</taxon>
        <taxon>Fungi</taxon>
        <taxon>Dikarya</taxon>
        <taxon>Ascomycota</taxon>
        <taxon>Pezizomycotina</taxon>
        <taxon>Pezizomycetes</taxon>
        <taxon>Pezizales</taxon>
        <taxon>Tuberaceae</taxon>
        <taxon>Choiromyces</taxon>
    </lineage>
</organism>
<dbReference type="Proteomes" id="UP000276215">
    <property type="component" value="Unassembled WGS sequence"/>
</dbReference>
<reference evidence="2 3" key="1">
    <citation type="journal article" date="2018" name="Nat. Ecol. Evol.">
        <title>Pezizomycetes genomes reveal the molecular basis of ectomycorrhizal truffle lifestyle.</title>
        <authorList>
            <person name="Murat C."/>
            <person name="Payen T."/>
            <person name="Noel B."/>
            <person name="Kuo A."/>
            <person name="Morin E."/>
            <person name="Chen J."/>
            <person name="Kohler A."/>
            <person name="Krizsan K."/>
            <person name="Balestrini R."/>
            <person name="Da Silva C."/>
            <person name="Montanini B."/>
            <person name="Hainaut M."/>
            <person name="Levati E."/>
            <person name="Barry K.W."/>
            <person name="Belfiori B."/>
            <person name="Cichocki N."/>
            <person name="Clum A."/>
            <person name="Dockter R.B."/>
            <person name="Fauchery L."/>
            <person name="Guy J."/>
            <person name="Iotti M."/>
            <person name="Le Tacon F."/>
            <person name="Lindquist E.A."/>
            <person name="Lipzen A."/>
            <person name="Malagnac F."/>
            <person name="Mello A."/>
            <person name="Molinier V."/>
            <person name="Miyauchi S."/>
            <person name="Poulain J."/>
            <person name="Riccioni C."/>
            <person name="Rubini A."/>
            <person name="Sitrit Y."/>
            <person name="Splivallo R."/>
            <person name="Traeger S."/>
            <person name="Wang M."/>
            <person name="Zifcakova L."/>
            <person name="Wipf D."/>
            <person name="Zambonelli A."/>
            <person name="Paolocci F."/>
            <person name="Nowrousian M."/>
            <person name="Ottonello S."/>
            <person name="Baldrian P."/>
            <person name="Spatafora J.W."/>
            <person name="Henrissat B."/>
            <person name="Nagy L.G."/>
            <person name="Aury J.M."/>
            <person name="Wincker P."/>
            <person name="Grigoriev I.V."/>
            <person name="Bonfante P."/>
            <person name="Martin F.M."/>
        </authorList>
    </citation>
    <scope>NUCLEOTIDE SEQUENCE [LARGE SCALE GENOMIC DNA]</scope>
    <source>
        <strain evidence="2 3">120613-1</strain>
    </source>
</reference>
<evidence type="ECO:0000313" key="2">
    <source>
        <dbReference type="EMBL" id="RPA90446.1"/>
    </source>
</evidence>
<feature type="signal peptide" evidence="1">
    <location>
        <begin position="1"/>
        <end position="15"/>
    </location>
</feature>
<evidence type="ECO:0000313" key="3">
    <source>
        <dbReference type="Proteomes" id="UP000276215"/>
    </source>
</evidence>